<evidence type="ECO:0000256" key="6">
    <source>
        <dbReference type="HAMAP-Rule" id="MF_00074"/>
    </source>
</evidence>
<dbReference type="GO" id="GO:0005829">
    <property type="term" value="C:cytosol"/>
    <property type="evidence" value="ECO:0007669"/>
    <property type="project" value="TreeGrafter"/>
</dbReference>
<dbReference type="EMBL" id="NBYY01000011">
    <property type="protein sequence ID" value="PCS23300.1"/>
    <property type="molecule type" value="Genomic_DNA"/>
</dbReference>
<comment type="subcellular location">
    <subcellularLocation>
        <location evidence="6">Cytoplasm</location>
    </subcellularLocation>
</comment>
<dbReference type="PANTHER" id="PTHR31760:SF0">
    <property type="entry name" value="S-ADENOSYL-L-METHIONINE-DEPENDENT METHYLTRANSFERASES SUPERFAMILY PROTEIN"/>
    <property type="match status" value="1"/>
</dbReference>
<dbReference type="Pfam" id="PF02527">
    <property type="entry name" value="GidB"/>
    <property type="match status" value="1"/>
</dbReference>
<dbReference type="PIRSF" id="PIRSF003078">
    <property type="entry name" value="GidB"/>
    <property type="match status" value="1"/>
</dbReference>
<sequence>MDISSYQEYQLIRYVELLHKWNSTYNLTSVRDPHDMVIKHIMDSLVVSPYLKGKTFIDVGTGPGLPGIPLAIINPTKSLTLLDCLGKRINFIRQVIYELKINNITTVKSRVEEFQPEEGFDGVLSRGFASMKNMVKICHHLPSQNGRFLALKGRIDQKEIDDLPAECSVTDIKPLIVPGLEGERHLVILVK</sequence>
<evidence type="ECO:0000256" key="4">
    <source>
        <dbReference type="ARBA" id="ARBA00022679"/>
    </source>
</evidence>
<feature type="binding site" evidence="6">
    <location>
        <position position="60"/>
    </location>
    <ligand>
        <name>S-adenosyl-L-methionine</name>
        <dbReference type="ChEBI" id="CHEBI:59789"/>
    </ligand>
</feature>
<dbReference type="HAMAP" id="MF_00074">
    <property type="entry name" value="16SrRNA_methyltr_G"/>
    <property type="match status" value="1"/>
</dbReference>
<evidence type="ECO:0000256" key="5">
    <source>
        <dbReference type="ARBA" id="ARBA00022691"/>
    </source>
</evidence>
<dbReference type="Gene3D" id="3.40.50.150">
    <property type="entry name" value="Vaccinia Virus protein VP39"/>
    <property type="match status" value="1"/>
</dbReference>
<dbReference type="CDD" id="cd02440">
    <property type="entry name" value="AdoMet_MTases"/>
    <property type="match status" value="1"/>
</dbReference>
<dbReference type="GO" id="GO:0070043">
    <property type="term" value="F:rRNA (guanine-N7-)-methyltransferase activity"/>
    <property type="evidence" value="ECO:0007669"/>
    <property type="project" value="UniProtKB-UniRule"/>
</dbReference>
<comment type="caution">
    <text evidence="6">Lacks conserved residue(s) required for the propagation of feature annotation.</text>
</comment>
<feature type="binding site" evidence="6">
    <location>
        <begin position="111"/>
        <end position="112"/>
    </location>
    <ligand>
        <name>S-adenosyl-L-methionine</name>
        <dbReference type="ChEBI" id="CHEBI:59789"/>
    </ligand>
</feature>
<gene>
    <name evidence="6" type="primary">rsmG</name>
    <name evidence="7" type="ORF">BTN49_1297</name>
</gene>
<evidence type="ECO:0000256" key="3">
    <source>
        <dbReference type="ARBA" id="ARBA00022603"/>
    </source>
</evidence>
<evidence type="ECO:0000256" key="2">
    <source>
        <dbReference type="ARBA" id="ARBA00022552"/>
    </source>
</evidence>
<keyword evidence="4 6" id="KW-0808">Transferase</keyword>
<comment type="function">
    <text evidence="6">Specifically methylates the N7 position of guanine in position 527 of 16S rRNA.</text>
</comment>
<comment type="similarity">
    <text evidence="6">Belongs to the methyltransferase superfamily. RNA methyltransferase RsmG family.</text>
</comment>
<name>A0A2A5T5B3_9GAMM</name>
<evidence type="ECO:0000313" key="7">
    <source>
        <dbReference type="EMBL" id="PCS23300.1"/>
    </source>
</evidence>
<keyword evidence="2 6" id="KW-0698">rRNA processing</keyword>
<comment type="caution">
    <text evidence="7">The sequence shown here is derived from an EMBL/GenBank/DDBJ whole genome shotgun (WGS) entry which is preliminary data.</text>
</comment>
<proteinExistence type="inferred from homology"/>
<protein>
    <recommendedName>
        <fullName evidence="6">Ribosomal RNA small subunit methyltransferase G</fullName>
        <ecNumber evidence="6">2.1.1.170</ecNumber>
    </recommendedName>
    <alternativeName>
        <fullName evidence="6">16S rRNA 7-methylguanosine methyltransferase</fullName>
        <shortName evidence="6">16S rRNA m7G methyltransferase</shortName>
    </alternativeName>
</protein>
<comment type="catalytic activity">
    <reaction evidence="6">
        <text>guanosine(527) in 16S rRNA + S-adenosyl-L-methionine = N(7)-methylguanosine(527) in 16S rRNA + S-adenosyl-L-homocysteine</text>
        <dbReference type="Rhea" id="RHEA:42732"/>
        <dbReference type="Rhea" id="RHEA-COMP:10209"/>
        <dbReference type="Rhea" id="RHEA-COMP:10210"/>
        <dbReference type="ChEBI" id="CHEBI:57856"/>
        <dbReference type="ChEBI" id="CHEBI:59789"/>
        <dbReference type="ChEBI" id="CHEBI:74269"/>
        <dbReference type="ChEBI" id="CHEBI:74480"/>
        <dbReference type="EC" id="2.1.1.170"/>
    </reaction>
</comment>
<dbReference type="SUPFAM" id="SSF53335">
    <property type="entry name" value="S-adenosyl-L-methionine-dependent methyltransferases"/>
    <property type="match status" value="1"/>
</dbReference>
<dbReference type="NCBIfam" id="TIGR00138">
    <property type="entry name" value="rsmG_gidB"/>
    <property type="match status" value="1"/>
</dbReference>
<dbReference type="PANTHER" id="PTHR31760">
    <property type="entry name" value="S-ADENOSYL-L-METHIONINE-DEPENDENT METHYLTRANSFERASES SUPERFAMILY PROTEIN"/>
    <property type="match status" value="1"/>
</dbReference>
<keyword evidence="8" id="KW-1185">Reference proteome</keyword>
<keyword evidence="1 6" id="KW-0963">Cytoplasm</keyword>
<evidence type="ECO:0000256" key="1">
    <source>
        <dbReference type="ARBA" id="ARBA00022490"/>
    </source>
</evidence>
<keyword evidence="3 6" id="KW-0489">Methyltransferase</keyword>
<organism evidence="7 8">
    <name type="scientific">Candidatus Enterovibrio escicola</name>
    <dbReference type="NCBI Taxonomy" id="1927127"/>
    <lineage>
        <taxon>Bacteria</taxon>
        <taxon>Pseudomonadati</taxon>
        <taxon>Pseudomonadota</taxon>
        <taxon>Gammaproteobacteria</taxon>
        <taxon>Vibrionales</taxon>
        <taxon>Vibrionaceae</taxon>
        <taxon>Enterovibrio</taxon>
    </lineage>
</organism>
<dbReference type="AlphaFoldDB" id="A0A2A5T5B3"/>
<reference evidence="8" key="1">
    <citation type="submission" date="2017-04" db="EMBL/GenBank/DDBJ databases">
        <title>Genome evolution of the luminous symbionts of deep sea anglerfish.</title>
        <authorList>
            <person name="Hendry T.A."/>
        </authorList>
    </citation>
    <scope>NUCLEOTIDE SEQUENCE [LARGE SCALE GENOMIC DNA]</scope>
</reference>
<dbReference type="EC" id="2.1.1.170" evidence="6"/>
<accession>A0A2A5T5B3</accession>
<dbReference type="InterPro" id="IPR029063">
    <property type="entry name" value="SAM-dependent_MTases_sf"/>
</dbReference>
<dbReference type="InterPro" id="IPR003682">
    <property type="entry name" value="rRNA_ssu_MeTfrase_G"/>
</dbReference>
<keyword evidence="5 6" id="KW-0949">S-adenosyl-L-methionine</keyword>
<dbReference type="Proteomes" id="UP000219020">
    <property type="component" value="Unassembled WGS sequence"/>
</dbReference>
<evidence type="ECO:0000313" key="8">
    <source>
        <dbReference type="Proteomes" id="UP000219020"/>
    </source>
</evidence>
<feature type="binding site" evidence="6">
    <location>
        <position position="126"/>
    </location>
    <ligand>
        <name>S-adenosyl-L-methionine</name>
        <dbReference type="ChEBI" id="CHEBI:59789"/>
    </ligand>
</feature>
<feature type="binding site" evidence="6">
    <location>
        <position position="65"/>
    </location>
    <ligand>
        <name>S-adenosyl-L-methionine</name>
        <dbReference type="ChEBI" id="CHEBI:59789"/>
    </ligand>
</feature>